<dbReference type="EMBL" id="CAWUHB010000032">
    <property type="protein sequence ID" value="CAK7225001.1"/>
    <property type="molecule type" value="Genomic_DNA"/>
</dbReference>
<accession>A0ABP0C025</accession>
<reference evidence="2 3" key="1">
    <citation type="submission" date="2024-01" db="EMBL/GenBank/DDBJ databases">
        <authorList>
            <person name="Allen C."/>
            <person name="Tagirdzhanova G."/>
        </authorList>
    </citation>
    <scope>NUCLEOTIDE SEQUENCE [LARGE SCALE GENOMIC DNA]</scope>
</reference>
<protein>
    <submittedName>
        <fullName evidence="2">Uncharacterized protein</fullName>
    </submittedName>
</protein>
<organism evidence="2 3">
    <name type="scientific">Sporothrix curviconia</name>
    <dbReference type="NCBI Taxonomy" id="1260050"/>
    <lineage>
        <taxon>Eukaryota</taxon>
        <taxon>Fungi</taxon>
        <taxon>Dikarya</taxon>
        <taxon>Ascomycota</taxon>
        <taxon>Pezizomycotina</taxon>
        <taxon>Sordariomycetes</taxon>
        <taxon>Sordariomycetidae</taxon>
        <taxon>Ophiostomatales</taxon>
        <taxon>Ophiostomataceae</taxon>
        <taxon>Sporothrix</taxon>
    </lineage>
</organism>
<dbReference type="PRINTS" id="PR00833">
    <property type="entry name" value="POAALLERGEN"/>
</dbReference>
<proteinExistence type="predicted"/>
<comment type="caution">
    <text evidence="2">The sequence shown here is derived from an EMBL/GenBank/DDBJ whole genome shotgun (WGS) entry which is preliminary data.</text>
</comment>
<evidence type="ECO:0000256" key="1">
    <source>
        <dbReference type="SAM" id="SignalP"/>
    </source>
</evidence>
<name>A0ABP0C025_9PEZI</name>
<sequence>MARTVALLVGVAALAAAYDFAIPVKNLAGNALVNVDPDEQACATAGDVVTYCYDYLPFDAAATDSASCYCCDQTTFLAPVYSSCENYIVSSAPEYTDDYSIVSLAQSLCLAASQEGFRCGAAAAATTTGGDGGATQTPTGGATASAPVQTFGGGGDSTGTAEPPACTSFALLYSSCAANVVGFATMDDGDAASCLCYKNGKFTTALDDYISSCGAWAKTADPDEYESYVAIETFCEAFASAGGTAAMATGTATGTATTGGGDIATFGGGASDSANSITFNSGTAAPATTSSTKTQKTVTVTPTATAAQNAGNTVIRGGLAAWLAVVLPLVV</sequence>
<keyword evidence="3" id="KW-1185">Reference proteome</keyword>
<dbReference type="Proteomes" id="UP001642405">
    <property type="component" value="Unassembled WGS sequence"/>
</dbReference>
<keyword evidence="1" id="KW-0732">Signal</keyword>
<evidence type="ECO:0000313" key="3">
    <source>
        <dbReference type="Proteomes" id="UP001642405"/>
    </source>
</evidence>
<feature type="signal peptide" evidence="1">
    <location>
        <begin position="1"/>
        <end position="17"/>
    </location>
</feature>
<feature type="chain" id="PRO_5045312924" evidence="1">
    <location>
        <begin position="18"/>
        <end position="331"/>
    </location>
</feature>
<evidence type="ECO:0000313" key="2">
    <source>
        <dbReference type="EMBL" id="CAK7225001.1"/>
    </source>
</evidence>
<gene>
    <name evidence="2" type="ORF">SCUCBS95973_005710</name>
</gene>